<dbReference type="PANTHER" id="PTHR33986:SF15">
    <property type="entry name" value="MITOCHONDRIAL FISSION PROTEIN ELM1"/>
    <property type="match status" value="1"/>
</dbReference>
<sequence>MMLRESARFGKGALLRHDGRHALKQGTNLREVWVVTDGRPGNEGPALALARALEPHGWAPAEIRRATPRPGPARLPALAWAAAPAREGGWPFSALEDRGAALARPWPELVISAGRRSAPVAAAMRRLSGGATRAVQILNPGMRLSAFDAVIVPRHDRLAGENVIETLGSLSRVTPELAAAEASLWSAALARLPEPRLAVLVGGPSRSARWSPTLTMRLVEALEQATAKGWGIMATLSRRSPLGLNLALRRAAPRAFIWDGAGANPYPGILGLATAALVTADSVNMASEAASAGVPVHVLGMDGLSPKLQRFHEQLARAGAAREWDGRLLTWEVEPLAQAEAAAAQLAQRLG</sequence>
<organism evidence="1 2">
    <name type="scientific">Albimonas pacifica</name>
    <dbReference type="NCBI Taxonomy" id="1114924"/>
    <lineage>
        <taxon>Bacteria</taxon>
        <taxon>Pseudomonadati</taxon>
        <taxon>Pseudomonadota</taxon>
        <taxon>Alphaproteobacteria</taxon>
        <taxon>Rhodobacterales</taxon>
        <taxon>Paracoccaceae</taxon>
        <taxon>Albimonas</taxon>
    </lineage>
</organism>
<dbReference type="EMBL" id="FOQH01000006">
    <property type="protein sequence ID" value="SFI37389.1"/>
    <property type="molecule type" value="Genomic_DNA"/>
</dbReference>
<dbReference type="AlphaFoldDB" id="A0A1I3HP79"/>
<dbReference type="InterPro" id="IPR009367">
    <property type="entry name" value="Elm1-like"/>
</dbReference>
<evidence type="ECO:0000313" key="1">
    <source>
        <dbReference type="EMBL" id="SFI37389.1"/>
    </source>
</evidence>
<gene>
    <name evidence="1" type="ORF">SAMN05216258_10696</name>
</gene>
<evidence type="ECO:0000313" key="2">
    <source>
        <dbReference type="Proteomes" id="UP000199377"/>
    </source>
</evidence>
<evidence type="ECO:0008006" key="3">
    <source>
        <dbReference type="Google" id="ProtNLM"/>
    </source>
</evidence>
<proteinExistence type="predicted"/>
<dbReference type="PANTHER" id="PTHR33986">
    <property type="entry name" value="OS02G0535700 PROTEIN"/>
    <property type="match status" value="1"/>
</dbReference>
<dbReference type="Proteomes" id="UP000199377">
    <property type="component" value="Unassembled WGS sequence"/>
</dbReference>
<dbReference type="Pfam" id="PF06258">
    <property type="entry name" value="Mito_fiss_Elm1"/>
    <property type="match status" value="1"/>
</dbReference>
<protein>
    <recommendedName>
        <fullName evidence="3">Nucleoside-diphosphate sugar epimerase</fullName>
    </recommendedName>
</protein>
<accession>A0A1I3HP79</accession>
<dbReference type="STRING" id="1114924.SAMN05216258_10696"/>
<keyword evidence="2" id="KW-1185">Reference proteome</keyword>
<reference evidence="1 2" key="1">
    <citation type="submission" date="2016-10" db="EMBL/GenBank/DDBJ databases">
        <authorList>
            <person name="de Groot N.N."/>
        </authorList>
    </citation>
    <scope>NUCLEOTIDE SEQUENCE [LARGE SCALE GENOMIC DNA]</scope>
    <source>
        <strain evidence="1 2">CGMCC 1.11030</strain>
    </source>
</reference>
<name>A0A1I3HP79_9RHOB</name>